<accession>A0A7R6PAY1</accession>
<gene>
    <name evidence="1" type="ORF">AMJAP_1543</name>
</gene>
<organism evidence="1 2">
    <name type="scientific">Amphritea japonica ATCC BAA-1530</name>
    <dbReference type="NCBI Taxonomy" id="1278309"/>
    <lineage>
        <taxon>Bacteria</taxon>
        <taxon>Pseudomonadati</taxon>
        <taxon>Pseudomonadota</taxon>
        <taxon>Gammaproteobacteria</taxon>
        <taxon>Oceanospirillales</taxon>
        <taxon>Oceanospirillaceae</taxon>
        <taxon>Amphritea</taxon>
    </lineage>
</organism>
<evidence type="ECO:0008006" key="3">
    <source>
        <dbReference type="Google" id="ProtNLM"/>
    </source>
</evidence>
<keyword evidence="2" id="KW-1185">Reference proteome</keyword>
<protein>
    <recommendedName>
        <fullName evidence="3">DUF2164 domain-containing protein</fullName>
    </recommendedName>
</protein>
<evidence type="ECO:0000313" key="2">
    <source>
        <dbReference type="Proteomes" id="UP000595663"/>
    </source>
</evidence>
<proteinExistence type="predicted"/>
<reference evidence="1 2" key="1">
    <citation type="journal article" date="2008" name="Int. J. Syst. Evol. Microbiol.">
        <title>Amphritea japonica sp. nov. and Amphritea balenae sp. nov., isolated from the sediment adjacent to sperm whale carcasses off Kagoshima, Japan.</title>
        <authorList>
            <person name="Miyazaki M."/>
            <person name="Nogi Y."/>
            <person name="Fujiwara Y."/>
            <person name="Kawato M."/>
            <person name="Nagahama T."/>
            <person name="Kubokawa K."/>
            <person name="Horikoshi K."/>
        </authorList>
    </citation>
    <scope>NUCLEOTIDE SEQUENCE [LARGE SCALE GENOMIC DNA]</scope>
    <source>
        <strain evidence="1 2">ATCC BAA-1530</strain>
    </source>
</reference>
<dbReference type="KEGG" id="ajp:AMJAP_1543"/>
<dbReference type="EMBL" id="AP014545">
    <property type="protein sequence ID" value="BBB26138.1"/>
    <property type="molecule type" value="Genomic_DNA"/>
</dbReference>
<dbReference type="AlphaFoldDB" id="A0A7R6PAY1"/>
<evidence type="ECO:0000313" key="1">
    <source>
        <dbReference type="EMBL" id="BBB26138.1"/>
    </source>
</evidence>
<name>A0A7R6PAY1_9GAMM</name>
<dbReference type="InterPro" id="IPR018680">
    <property type="entry name" value="DUF2164"/>
</dbReference>
<dbReference type="Proteomes" id="UP000595663">
    <property type="component" value="Chromosome"/>
</dbReference>
<sequence>MRESMSEIKFTKDETDQIVAKVKAYFNDELGHEIGGFEAEFLIDFFAKEIGPQFYNRGLSDAQRLFAEKSDELGYLIDELEKPTL</sequence>
<dbReference type="Pfam" id="PF09932">
    <property type="entry name" value="DUF2164"/>
    <property type="match status" value="1"/>
</dbReference>